<evidence type="ECO:0000313" key="2">
    <source>
        <dbReference type="Proteomes" id="UP000499080"/>
    </source>
</evidence>
<name>A0A4Y2GBZ8_ARAVE</name>
<accession>A0A4Y2GBZ8</accession>
<dbReference type="Proteomes" id="UP000499080">
    <property type="component" value="Unassembled WGS sequence"/>
</dbReference>
<sequence length="100" mass="11643">MKDLFNLDILTRSYETKRGLFLDEPRNFETRSDEEDDTCSGIPSPTIHTTLEARRLTTIYDLTCNRPTYLADLHWKWVSDLATPRPTTGPPWSSFMKECD</sequence>
<comment type="caution">
    <text evidence="1">The sequence shown here is derived from an EMBL/GenBank/DDBJ whole genome shotgun (WGS) entry which is preliminary data.</text>
</comment>
<protein>
    <submittedName>
        <fullName evidence="1">Uncharacterized protein</fullName>
    </submittedName>
</protein>
<dbReference type="AlphaFoldDB" id="A0A4Y2GBZ8"/>
<evidence type="ECO:0000313" key="1">
    <source>
        <dbReference type="EMBL" id="GBM51150.1"/>
    </source>
</evidence>
<keyword evidence="2" id="KW-1185">Reference proteome</keyword>
<reference evidence="1 2" key="1">
    <citation type="journal article" date="2019" name="Sci. Rep.">
        <title>Orb-weaving spider Araneus ventricosus genome elucidates the spidroin gene catalogue.</title>
        <authorList>
            <person name="Kono N."/>
            <person name="Nakamura H."/>
            <person name="Ohtoshi R."/>
            <person name="Moran D.A.P."/>
            <person name="Shinohara A."/>
            <person name="Yoshida Y."/>
            <person name="Fujiwara M."/>
            <person name="Mori M."/>
            <person name="Tomita M."/>
            <person name="Arakawa K."/>
        </authorList>
    </citation>
    <scope>NUCLEOTIDE SEQUENCE [LARGE SCALE GENOMIC DNA]</scope>
</reference>
<dbReference type="EMBL" id="BGPR01001325">
    <property type="protein sequence ID" value="GBM51150.1"/>
    <property type="molecule type" value="Genomic_DNA"/>
</dbReference>
<proteinExistence type="predicted"/>
<organism evidence="1 2">
    <name type="scientific">Araneus ventricosus</name>
    <name type="common">Orbweaver spider</name>
    <name type="synonym">Epeira ventricosa</name>
    <dbReference type="NCBI Taxonomy" id="182803"/>
    <lineage>
        <taxon>Eukaryota</taxon>
        <taxon>Metazoa</taxon>
        <taxon>Ecdysozoa</taxon>
        <taxon>Arthropoda</taxon>
        <taxon>Chelicerata</taxon>
        <taxon>Arachnida</taxon>
        <taxon>Araneae</taxon>
        <taxon>Araneomorphae</taxon>
        <taxon>Entelegynae</taxon>
        <taxon>Araneoidea</taxon>
        <taxon>Araneidae</taxon>
        <taxon>Araneus</taxon>
    </lineage>
</organism>
<gene>
    <name evidence="1" type="ORF">AVEN_2501_1</name>
</gene>